<keyword evidence="3" id="KW-0238">DNA-binding</keyword>
<dbReference type="Gene3D" id="3.40.190.290">
    <property type="match status" value="1"/>
</dbReference>
<dbReference type="EMBL" id="BAAAEI010000003">
    <property type="protein sequence ID" value="GAA0343788.1"/>
    <property type="molecule type" value="Genomic_DNA"/>
</dbReference>
<gene>
    <name evidence="6" type="ORF">GCM10009092_05490</name>
</gene>
<evidence type="ECO:0000256" key="4">
    <source>
        <dbReference type="ARBA" id="ARBA00023163"/>
    </source>
</evidence>
<dbReference type="PRINTS" id="PR00039">
    <property type="entry name" value="HTHLYSR"/>
</dbReference>
<accession>A0ABN0WR42</accession>
<dbReference type="PANTHER" id="PTHR30126:SF39">
    <property type="entry name" value="HTH-TYPE TRANSCRIPTIONAL REGULATOR CYSL"/>
    <property type="match status" value="1"/>
</dbReference>
<organism evidence="6 7">
    <name type="scientific">Bowmanella denitrificans</name>
    <dbReference type="NCBI Taxonomy" id="366582"/>
    <lineage>
        <taxon>Bacteria</taxon>
        <taxon>Pseudomonadati</taxon>
        <taxon>Pseudomonadota</taxon>
        <taxon>Gammaproteobacteria</taxon>
        <taxon>Alteromonadales</taxon>
        <taxon>Alteromonadaceae</taxon>
        <taxon>Bowmanella</taxon>
    </lineage>
</organism>
<sequence>MYLNLHLLRIFLHVAQQGSFSRAAEQLSITQPAVSKGISELETQLGLDLLERVGASLRGRRQWHLTEHGQALFEHAKGIFALERVAVEDLQARLDCQRGHLHIGASSTIAGYWLADACMTFSREFPQAQLSLMSANTDDICAALQDGQIELALVEGQTENAKFTIQHWHDEPLKLVCPASWAVSDIALSEVRWLWREPGSGTRAWMEQHLRSAAIQPKYSMEIGSNEGIARAVAAGVGVSILPLRVCQELLALGKLQIIDTPWSQNLTRPLYLMNLQHRPLSPLGKAFMVKIQAVKPPL</sequence>
<dbReference type="InterPro" id="IPR005119">
    <property type="entry name" value="LysR_subst-bd"/>
</dbReference>
<feature type="domain" description="HTH lysR-type" evidence="5">
    <location>
        <begin position="3"/>
        <end position="60"/>
    </location>
</feature>
<dbReference type="RefSeq" id="WP_343841463.1">
    <property type="nucleotide sequence ID" value="NZ_BAAAEI010000003.1"/>
</dbReference>
<dbReference type="SUPFAM" id="SSF53850">
    <property type="entry name" value="Periplasmic binding protein-like II"/>
    <property type="match status" value="1"/>
</dbReference>
<dbReference type="Pfam" id="PF00126">
    <property type="entry name" value="HTH_1"/>
    <property type="match status" value="1"/>
</dbReference>
<dbReference type="Pfam" id="PF03466">
    <property type="entry name" value="LysR_substrate"/>
    <property type="match status" value="1"/>
</dbReference>
<evidence type="ECO:0000259" key="5">
    <source>
        <dbReference type="PROSITE" id="PS50931"/>
    </source>
</evidence>
<evidence type="ECO:0000256" key="2">
    <source>
        <dbReference type="ARBA" id="ARBA00023015"/>
    </source>
</evidence>
<keyword evidence="7" id="KW-1185">Reference proteome</keyword>
<evidence type="ECO:0000313" key="7">
    <source>
        <dbReference type="Proteomes" id="UP001501757"/>
    </source>
</evidence>
<dbReference type="Proteomes" id="UP001501757">
    <property type="component" value="Unassembled WGS sequence"/>
</dbReference>
<dbReference type="PROSITE" id="PS50931">
    <property type="entry name" value="HTH_LYSR"/>
    <property type="match status" value="1"/>
</dbReference>
<comment type="caution">
    <text evidence="6">The sequence shown here is derived from an EMBL/GenBank/DDBJ whole genome shotgun (WGS) entry which is preliminary data.</text>
</comment>
<name>A0ABN0WR42_9ALTE</name>
<dbReference type="InterPro" id="IPR000847">
    <property type="entry name" value="LysR_HTH_N"/>
</dbReference>
<dbReference type="InterPro" id="IPR036390">
    <property type="entry name" value="WH_DNA-bd_sf"/>
</dbReference>
<keyword evidence="4" id="KW-0804">Transcription</keyword>
<dbReference type="InterPro" id="IPR036388">
    <property type="entry name" value="WH-like_DNA-bd_sf"/>
</dbReference>
<keyword evidence="2" id="KW-0805">Transcription regulation</keyword>
<dbReference type="Gene3D" id="1.10.10.10">
    <property type="entry name" value="Winged helix-like DNA-binding domain superfamily/Winged helix DNA-binding domain"/>
    <property type="match status" value="1"/>
</dbReference>
<dbReference type="PANTHER" id="PTHR30126">
    <property type="entry name" value="HTH-TYPE TRANSCRIPTIONAL REGULATOR"/>
    <property type="match status" value="1"/>
</dbReference>
<dbReference type="SUPFAM" id="SSF46785">
    <property type="entry name" value="Winged helix' DNA-binding domain"/>
    <property type="match status" value="1"/>
</dbReference>
<evidence type="ECO:0000256" key="3">
    <source>
        <dbReference type="ARBA" id="ARBA00023125"/>
    </source>
</evidence>
<evidence type="ECO:0000256" key="1">
    <source>
        <dbReference type="ARBA" id="ARBA00009437"/>
    </source>
</evidence>
<comment type="similarity">
    <text evidence="1">Belongs to the LysR transcriptional regulatory family.</text>
</comment>
<reference evidence="6 7" key="1">
    <citation type="journal article" date="2019" name="Int. J. Syst. Evol. Microbiol.">
        <title>The Global Catalogue of Microorganisms (GCM) 10K type strain sequencing project: providing services to taxonomists for standard genome sequencing and annotation.</title>
        <authorList>
            <consortium name="The Broad Institute Genomics Platform"/>
            <consortium name="The Broad Institute Genome Sequencing Center for Infectious Disease"/>
            <person name="Wu L."/>
            <person name="Ma J."/>
        </authorList>
    </citation>
    <scope>NUCLEOTIDE SEQUENCE [LARGE SCALE GENOMIC DNA]</scope>
    <source>
        <strain evidence="6 7">JCM 13378</strain>
    </source>
</reference>
<proteinExistence type="inferred from homology"/>
<evidence type="ECO:0000313" key="6">
    <source>
        <dbReference type="EMBL" id="GAA0343788.1"/>
    </source>
</evidence>
<protein>
    <submittedName>
        <fullName evidence="6">LysR family transcriptional regulator</fullName>
    </submittedName>
</protein>